<dbReference type="PANTHER" id="PTHR11091">
    <property type="entry name" value="OXIDOREDUCTASE-RELATED"/>
    <property type="match status" value="1"/>
</dbReference>
<dbReference type="InterPro" id="IPR003767">
    <property type="entry name" value="Malate/L-lactate_DH-like"/>
</dbReference>
<dbReference type="InterPro" id="IPR043144">
    <property type="entry name" value="Mal/L-sulf/L-lact_DH-like_ah"/>
</dbReference>
<gene>
    <name evidence="3" type="ORF">CSW14_01790</name>
</gene>
<dbReference type="SUPFAM" id="SSF89733">
    <property type="entry name" value="L-sulfolactate dehydrogenase-like"/>
    <property type="match status" value="1"/>
</dbReference>
<dbReference type="Pfam" id="PF02615">
    <property type="entry name" value="Ldh_2"/>
    <property type="match status" value="1"/>
</dbReference>
<evidence type="ECO:0000313" key="4">
    <source>
        <dbReference type="Proteomes" id="UP000287467"/>
    </source>
</evidence>
<dbReference type="InterPro" id="IPR043143">
    <property type="entry name" value="Mal/L-sulf/L-lact_DH-like_NADP"/>
</dbReference>
<dbReference type="AlphaFoldDB" id="A0A430VUR8"/>
<dbReference type="Gene3D" id="1.10.1530.10">
    <property type="match status" value="1"/>
</dbReference>
<dbReference type="Gene3D" id="3.30.1370.60">
    <property type="entry name" value="Hypothetical oxidoreductase yiak, domain 2"/>
    <property type="match status" value="1"/>
</dbReference>
<protein>
    <submittedName>
        <fullName evidence="3">Lactate dehydrogenase</fullName>
    </submittedName>
</protein>
<dbReference type="InterPro" id="IPR036111">
    <property type="entry name" value="Mal/L-sulfo/L-lacto_DH-like_sf"/>
</dbReference>
<evidence type="ECO:0000256" key="2">
    <source>
        <dbReference type="ARBA" id="ARBA00023002"/>
    </source>
</evidence>
<comment type="caution">
    <text evidence="3">The sequence shown here is derived from an EMBL/GenBank/DDBJ whole genome shotgun (WGS) entry which is preliminary data.</text>
</comment>
<sequence>MRLSLEELHRTLEAHFLRLGLPEEGAKAFAEVLVEAELEGLRSHGLARLPLYTAQLERGGLNPRPEMHLSQVRPGLLLLEADGAPGPWAALRAVSALVPVAKEQGIAAVAVRRAGHVGPLGPYVRPLAQAGLVGLAFANTPPALAPGPVLGTNPIALGAPMAPEPLVVDLALSVVSRGKILEKAQKGEPIPEGWAVDREGRPTTDPAAALEGALLPLGGGKGLALAVLVEVLAGALAGDVLGPEIPLPWRAPEAGVHPGFLLVGLDPGPLSDRIAQRVVELGRYLEAAGGRVPGSRRAWARAEALRNGIQVPRELWGALARR</sequence>
<evidence type="ECO:0000313" key="3">
    <source>
        <dbReference type="EMBL" id="RTI60518.1"/>
    </source>
</evidence>
<dbReference type="GO" id="GO:0016491">
    <property type="term" value="F:oxidoreductase activity"/>
    <property type="evidence" value="ECO:0007669"/>
    <property type="project" value="UniProtKB-KW"/>
</dbReference>
<comment type="similarity">
    <text evidence="1">Belongs to the LDH2/MDH2 oxidoreductase family.</text>
</comment>
<organism evidence="3 4">
    <name type="scientific">Thermus scotoductus</name>
    <dbReference type="NCBI Taxonomy" id="37636"/>
    <lineage>
        <taxon>Bacteria</taxon>
        <taxon>Thermotogati</taxon>
        <taxon>Deinococcota</taxon>
        <taxon>Deinococci</taxon>
        <taxon>Thermales</taxon>
        <taxon>Thermaceae</taxon>
        <taxon>Thermus</taxon>
    </lineage>
</organism>
<name>A0A430VUR8_THESC</name>
<keyword evidence="2" id="KW-0560">Oxidoreductase</keyword>
<accession>A0A430VUR8</accession>
<dbReference type="Proteomes" id="UP000287467">
    <property type="component" value="Unassembled WGS sequence"/>
</dbReference>
<evidence type="ECO:0000256" key="1">
    <source>
        <dbReference type="ARBA" id="ARBA00006056"/>
    </source>
</evidence>
<dbReference type="EMBL" id="PEMW01000040">
    <property type="protein sequence ID" value="RTI60518.1"/>
    <property type="molecule type" value="Genomic_DNA"/>
</dbReference>
<dbReference type="RefSeq" id="WP_126247517.1">
    <property type="nucleotide sequence ID" value="NZ_PEMW01000040.1"/>
</dbReference>
<dbReference type="PANTHER" id="PTHR11091:SF0">
    <property type="entry name" value="MALATE DEHYDROGENASE"/>
    <property type="match status" value="1"/>
</dbReference>
<reference evidence="3 4" key="1">
    <citation type="journal article" date="2019" name="Extremophiles">
        <title>Biogeography of thermophiles and predominance of Thermus scotoductus in domestic water heaters.</title>
        <authorList>
            <person name="Wilpiszeski R.L."/>
            <person name="Zhang Z."/>
            <person name="House C.H."/>
        </authorList>
    </citation>
    <scope>NUCLEOTIDE SEQUENCE [LARGE SCALE GENOMIC DNA]</scope>
    <source>
        <strain evidence="3 4">1_S1</strain>
    </source>
</reference>
<proteinExistence type="inferred from homology"/>